<dbReference type="FunFam" id="3.40.50.880:FF:000005">
    <property type="entry name" value="CTP synthase"/>
    <property type="match status" value="1"/>
</dbReference>
<dbReference type="GO" id="GO:0044210">
    <property type="term" value="P:'de novo' CTP biosynthetic process"/>
    <property type="evidence" value="ECO:0007669"/>
    <property type="project" value="UniProtKB-UniRule"/>
</dbReference>
<reference evidence="16" key="1">
    <citation type="journal article" date="2017" name="Genome Biol.">
        <title>Comparative genomics reveals high biological diversity and specific adaptations in the industrially and medically important fungal genus Aspergillus.</title>
        <authorList>
            <person name="de Vries R.P."/>
            <person name="Riley R."/>
            <person name="Wiebenga A."/>
            <person name="Aguilar-Osorio G."/>
            <person name="Amillis S."/>
            <person name="Uchima C.A."/>
            <person name="Anderluh G."/>
            <person name="Asadollahi M."/>
            <person name="Askin M."/>
            <person name="Barry K."/>
            <person name="Battaglia E."/>
            <person name="Bayram O."/>
            <person name="Benocci T."/>
            <person name="Braus-Stromeyer S.A."/>
            <person name="Caldana C."/>
            <person name="Canovas D."/>
            <person name="Cerqueira G.C."/>
            <person name="Chen F."/>
            <person name="Chen W."/>
            <person name="Choi C."/>
            <person name="Clum A."/>
            <person name="Dos Santos R.A."/>
            <person name="Damasio A.R."/>
            <person name="Diallinas G."/>
            <person name="Emri T."/>
            <person name="Fekete E."/>
            <person name="Flipphi M."/>
            <person name="Freyberg S."/>
            <person name="Gallo A."/>
            <person name="Gournas C."/>
            <person name="Habgood R."/>
            <person name="Hainaut M."/>
            <person name="Harispe M.L."/>
            <person name="Henrissat B."/>
            <person name="Hilden K.S."/>
            <person name="Hope R."/>
            <person name="Hossain A."/>
            <person name="Karabika E."/>
            <person name="Karaffa L."/>
            <person name="Karanyi Z."/>
            <person name="Krasevec N."/>
            <person name="Kuo A."/>
            <person name="Kusch H."/>
            <person name="LaButti K."/>
            <person name="Lagendijk E.L."/>
            <person name="Lapidus A."/>
            <person name="Levasseur A."/>
            <person name="Lindquist E."/>
            <person name="Lipzen A."/>
            <person name="Logrieco A.F."/>
            <person name="MacCabe A."/>
            <person name="Maekelae M.R."/>
            <person name="Malavazi I."/>
            <person name="Melin P."/>
            <person name="Meyer V."/>
            <person name="Mielnichuk N."/>
            <person name="Miskei M."/>
            <person name="Molnar A.P."/>
            <person name="Mule G."/>
            <person name="Ngan C.Y."/>
            <person name="Orejas M."/>
            <person name="Orosz E."/>
            <person name="Ouedraogo J.P."/>
            <person name="Overkamp K.M."/>
            <person name="Park H.-S."/>
            <person name="Perrone G."/>
            <person name="Piumi F."/>
            <person name="Punt P.J."/>
            <person name="Ram A.F."/>
            <person name="Ramon A."/>
            <person name="Rauscher S."/>
            <person name="Record E."/>
            <person name="Riano-Pachon D.M."/>
            <person name="Robert V."/>
            <person name="Roehrig J."/>
            <person name="Ruller R."/>
            <person name="Salamov A."/>
            <person name="Salih N.S."/>
            <person name="Samson R.A."/>
            <person name="Sandor E."/>
            <person name="Sanguinetti M."/>
            <person name="Schuetze T."/>
            <person name="Sepcic K."/>
            <person name="Shelest E."/>
            <person name="Sherlock G."/>
            <person name="Sophianopoulou V."/>
            <person name="Squina F.M."/>
            <person name="Sun H."/>
            <person name="Susca A."/>
            <person name="Todd R.B."/>
            <person name="Tsang A."/>
            <person name="Unkles S.E."/>
            <person name="van de Wiele N."/>
            <person name="van Rossen-Uffink D."/>
            <person name="Oliveira J.V."/>
            <person name="Vesth T.C."/>
            <person name="Visser J."/>
            <person name="Yu J.-H."/>
            <person name="Zhou M."/>
            <person name="Andersen M.R."/>
            <person name="Archer D.B."/>
            <person name="Baker S.E."/>
            <person name="Benoit I."/>
            <person name="Brakhage A.A."/>
            <person name="Braus G.H."/>
            <person name="Fischer R."/>
            <person name="Frisvad J.C."/>
            <person name="Goldman G.H."/>
            <person name="Houbraken J."/>
            <person name="Oakley B."/>
            <person name="Pocsi I."/>
            <person name="Scazzocchio C."/>
            <person name="Seiboth B."/>
            <person name="vanKuyk P.A."/>
            <person name="Wortman J."/>
            <person name="Dyer P.S."/>
            <person name="Grigoriev I.V."/>
        </authorList>
    </citation>
    <scope>NUCLEOTIDE SEQUENCE [LARGE SCALE GENOMIC DNA]</scope>
    <source>
        <strain evidence="16">CBS 506.65</strain>
    </source>
</reference>
<dbReference type="GeneID" id="34607602"/>
<accession>A0A1L9ST57</accession>
<dbReference type="UniPathway" id="UPA00159">
    <property type="reaction ID" value="UER00277"/>
</dbReference>
<evidence type="ECO:0000256" key="9">
    <source>
        <dbReference type="ARBA" id="ARBA00047781"/>
    </source>
</evidence>
<evidence type="ECO:0000256" key="4">
    <source>
        <dbReference type="ARBA" id="ARBA00022598"/>
    </source>
</evidence>
<dbReference type="RefSeq" id="XP_022584905.1">
    <property type="nucleotide sequence ID" value="XM_022721137.1"/>
</dbReference>
<dbReference type="PROSITE" id="PS51273">
    <property type="entry name" value="GATASE_TYPE_1"/>
    <property type="match status" value="1"/>
</dbReference>
<proteinExistence type="inferred from homology"/>
<dbReference type="GO" id="GO:0005524">
    <property type="term" value="F:ATP binding"/>
    <property type="evidence" value="ECO:0007669"/>
    <property type="project" value="UniProtKB-KW"/>
</dbReference>
<dbReference type="PANTHER" id="PTHR11550:SF0">
    <property type="entry name" value="CTP SYNTHASE-RELATED"/>
    <property type="match status" value="1"/>
</dbReference>
<gene>
    <name evidence="15" type="ORF">ASPZODRAFT_1163839</name>
</gene>
<dbReference type="EC" id="6.3.4.2" evidence="3 12"/>
<dbReference type="InterPro" id="IPR004468">
    <property type="entry name" value="CTP_synthase"/>
</dbReference>
<dbReference type="InterPro" id="IPR017456">
    <property type="entry name" value="CTP_synthase_N"/>
</dbReference>
<keyword evidence="7 12" id="KW-0315">Glutamine amidotransferase</keyword>
<dbReference type="CDD" id="cd03113">
    <property type="entry name" value="CTPS_N"/>
    <property type="match status" value="1"/>
</dbReference>
<evidence type="ECO:0000256" key="12">
    <source>
        <dbReference type="RuleBase" id="RU810713"/>
    </source>
</evidence>
<dbReference type="InterPro" id="IPR017926">
    <property type="entry name" value="GATASE"/>
</dbReference>
<evidence type="ECO:0000313" key="15">
    <source>
        <dbReference type="EMBL" id="OJJ50395.1"/>
    </source>
</evidence>
<comment type="function">
    <text evidence="10 12">Catalyzes the ATP-dependent amination of UTP to CTP with either L-glutamine or ammonia as the source of nitrogen.</text>
</comment>
<keyword evidence="8 12" id="KW-0665">Pyrimidine biosynthesis</keyword>
<comment type="catalytic activity">
    <reaction evidence="9 12">
        <text>UTP + L-glutamine + ATP + H2O = CTP + L-glutamate + ADP + phosphate + 2 H(+)</text>
        <dbReference type="Rhea" id="RHEA:26426"/>
        <dbReference type="ChEBI" id="CHEBI:15377"/>
        <dbReference type="ChEBI" id="CHEBI:15378"/>
        <dbReference type="ChEBI" id="CHEBI:29985"/>
        <dbReference type="ChEBI" id="CHEBI:30616"/>
        <dbReference type="ChEBI" id="CHEBI:37563"/>
        <dbReference type="ChEBI" id="CHEBI:43474"/>
        <dbReference type="ChEBI" id="CHEBI:46398"/>
        <dbReference type="ChEBI" id="CHEBI:58359"/>
        <dbReference type="ChEBI" id="CHEBI:456216"/>
        <dbReference type="EC" id="6.3.4.2"/>
    </reaction>
</comment>
<dbReference type="Gene3D" id="3.40.50.880">
    <property type="match status" value="1"/>
</dbReference>
<keyword evidence="5 12" id="KW-0547">Nucleotide-binding</keyword>
<dbReference type="SUPFAM" id="SSF52317">
    <property type="entry name" value="Class I glutamine amidotransferase-like"/>
    <property type="match status" value="1"/>
</dbReference>
<dbReference type="VEuPathDB" id="FungiDB:ASPZODRAFT_1163839"/>
<evidence type="ECO:0000256" key="10">
    <source>
        <dbReference type="ARBA" id="ARBA00054275"/>
    </source>
</evidence>
<dbReference type="InterPro" id="IPR033828">
    <property type="entry name" value="GATase1_CTP_Synthase"/>
</dbReference>
<organism evidence="15 16">
    <name type="scientific">Penicilliopsis zonata CBS 506.65</name>
    <dbReference type="NCBI Taxonomy" id="1073090"/>
    <lineage>
        <taxon>Eukaryota</taxon>
        <taxon>Fungi</taxon>
        <taxon>Dikarya</taxon>
        <taxon>Ascomycota</taxon>
        <taxon>Pezizomycotina</taxon>
        <taxon>Eurotiomycetes</taxon>
        <taxon>Eurotiomycetidae</taxon>
        <taxon>Eurotiales</taxon>
        <taxon>Aspergillaceae</taxon>
        <taxon>Penicilliopsis</taxon>
    </lineage>
</organism>
<feature type="domain" description="CTP synthase N-terminal" evidence="14">
    <location>
        <begin position="2"/>
        <end position="269"/>
    </location>
</feature>
<dbReference type="Proteomes" id="UP000184188">
    <property type="component" value="Unassembled WGS sequence"/>
</dbReference>
<dbReference type="NCBIfam" id="NF003792">
    <property type="entry name" value="PRK05380.1"/>
    <property type="match status" value="1"/>
</dbReference>
<evidence type="ECO:0000313" key="16">
    <source>
        <dbReference type="Proteomes" id="UP000184188"/>
    </source>
</evidence>
<evidence type="ECO:0000256" key="11">
    <source>
        <dbReference type="ARBA" id="ARBA00070745"/>
    </source>
</evidence>
<comment type="pathway">
    <text evidence="1 12">Pyrimidine metabolism; CTP biosynthesis via de novo pathway; CTP from UDP: step 2/2.</text>
</comment>
<dbReference type="SUPFAM" id="SSF52540">
    <property type="entry name" value="P-loop containing nucleoside triphosphate hydrolases"/>
    <property type="match status" value="1"/>
</dbReference>
<dbReference type="EMBL" id="KV878337">
    <property type="protein sequence ID" value="OJJ50395.1"/>
    <property type="molecule type" value="Genomic_DNA"/>
</dbReference>
<dbReference type="NCBIfam" id="TIGR00337">
    <property type="entry name" value="PyrG"/>
    <property type="match status" value="1"/>
</dbReference>
<evidence type="ECO:0000256" key="5">
    <source>
        <dbReference type="ARBA" id="ARBA00022741"/>
    </source>
</evidence>
<evidence type="ECO:0000256" key="7">
    <source>
        <dbReference type="ARBA" id="ARBA00022962"/>
    </source>
</evidence>
<dbReference type="GO" id="GO:0005737">
    <property type="term" value="C:cytoplasm"/>
    <property type="evidence" value="ECO:0007669"/>
    <property type="project" value="TreeGrafter"/>
</dbReference>
<dbReference type="GO" id="GO:0042802">
    <property type="term" value="F:identical protein binding"/>
    <property type="evidence" value="ECO:0007669"/>
    <property type="project" value="TreeGrafter"/>
</dbReference>
<evidence type="ECO:0000256" key="6">
    <source>
        <dbReference type="ARBA" id="ARBA00022840"/>
    </source>
</evidence>
<dbReference type="CDD" id="cd01746">
    <property type="entry name" value="GATase1_CTP_Synthase"/>
    <property type="match status" value="1"/>
</dbReference>
<protein>
    <recommendedName>
        <fullName evidence="11 12">CTP synthase</fullName>
        <ecNumber evidence="3 12">6.3.4.2</ecNumber>
    </recommendedName>
    <alternativeName>
        <fullName evidence="12">UTP--ammonia ligase</fullName>
    </alternativeName>
</protein>
<dbReference type="FunFam" id="3.40.50.300:FF:000207">
    <property type="entry name" value="CTP synthase"/>
    <property type="match status" value="1"/>
</dbReference>
<dbReference type="Pfam" id="PF06418">
    <property type="entry name" value="CTP_synth_N"/>
    <property type="match status" value="1"/>
</dbReference>
<dbReference type="InterPro" id="IPR029062">
    <property type="entry name" value="Class_I_gatase-like"/>
</dbReference>
<dbReference type="GO" id="GO:0019856">
    <property type="term" value="P:pyrimidine nucleobase biosynthetic process"/>
    <property type="evidence" value="ECO:0007669"/>
    <property type="project" value="TreeGrafter"/>
</dbReference>
<dbReference type="GO" id="GO:0097268">
    <property type="term" value="C:cytoophidium"/>
    <property type="evidence" value="ECO:0007669"/>
    <property type="project" value="UniProtKB-ARBA"/>
</dbReference>
<dbReference type="STRING" id="1073090.A0A1L9ST57"/>
<evidence type="ECO:0000259" key="14">
    <source>
        <dbReference type="Pfam" id="PF06418"/>
    </source>
</evidence>
<dbReference type="AlphaFoldDB" id="A0A1L9ST57"/>
<dbReference type="InterPro" id="IPR027417">
    <property type="entry name" value="P-loop_NTPase"/>
</dbReference>
<name>A0A1L9ST57_9EURO</name>
<dbReference type="Pfam" id="PF00117">
    <property type="entry name" value="GATase"/>
    <property type="match status" value="1"/>
</dbReference>
<sequence length="584" mass="64815">MKYILVSGGVISGVGKGIIASSTGLLLKTLGVKVTSIKIDPYMNLDAGTMAPTEHGEVYVLDDGGEVDLDLGNYERYLNITLGRDQNITTGKIYQHVIQRERRGDYLGKTVQIVPHLTDAIQEWVERVARIPVDASGQEPDVCIIELGGTVGDIESAPFVEAMSQLQRRVGKRNVRQIHVSYVPLIGTEQKTKPTQRAIGDVRSAGLWPDLIACRCETPLQEPTVQKIADACQVDREQVVAVHNVSTTYHVPILLEQQGLLHTISRLLEVPAMEKSPTLVRQGKAIWQEWQGLATNEDLRVLETVSIALVGKYTSLHDSYMSVTKALEHAAMHCEKKLNLVWVDAAHLDDATQESAPADFFKAWHDVCTAAGILVPGGFGQRGTEGMIKAAHWARTNNIPYLGVCLGMQLAVVEYARHVCGLPRAGSAEFDPDCCDPPVIVYMPEIDRENMGGTMRVGKRRTVFQPGSEWSRLRRLYGSAPELWERHRHRYEVNPELVSMLESAGLTFVGKDDAGQRMEIVELRDHPWYVGVQFHPEYLSRVLAPSKTFLGFFAAAAGCLDDVTARFRDRRDLSVVRRSKSSSK</sequence>
<evidence type="ECO:0000256" key="1">
    <source>
        <dbReference type="ARBA" id="ARBA00005171"/>
    </source>
</evidence>
<comment type="similarity">
    <text evidence="2 12">Belongs to the CTP synthase family.</text>
</comment>
<dbReference type="PANTHER" id="PTHR11550">
    <property type="entry name" value="CTP SYNTHASE"/>
    <property type="match status" value="1"/>
</dbReference>
<keyword evidence="4 12" id="KW-0436">Ligase</keyword>
<evidence type="ECO:0000256" key="2">
    <source>
        <dbReference type="ARBA" id="ARBA00007533"/>
    </source>
</evidence>
<evidence type="ECO:0000256" key="3">
    <source>
        <dbReference type="ARBA" id="ARBA00012291"/>
    </source>
</evidence>
<evidence type="ECO:0000256" key="8">
    <source>
        <dbReference type="ARBA" id="ARBA00022975"/>
    </source>
</evidence>
<dbReference type="GO" id="GO:0003883">
    <property type="term" value="F:CTP synthase activity"/>
    <property type="evidence" value="ECO:0007669"/>
    <property type="project" value="UniProtKB-UniRule"/>
</dbReference>
<keyword evidence="16" id="KW-1185">Reference proteome</keyword>
<feature type="domain" description="Glutamine amidotransferase" evidence="13">
    <location>
        <begin position="316"/>
        <end position="553"/>
    </location>
</feature>
<dbReference type="Gene3D" id="3.40.50.300">
    <property type="entry name" value="P-loop containing nucleotide triphosphate hydrolases"/>
    <property type="match status" value="1"/>
</dbReference>
<evidence type="ECO:0000259" key="13">
    <source>
        <dbReference type="Pfam" id="PF00117"/>
    </source>
</evidence>
<keyword evidence="6 12" id="KW-0067">ATP-binding</keyword>
<dbReference type="OrthoDB" id="1739076at2759"/>